<dbReference type="EMBL" id="KR296691">
    <property type="protein sequence ID" value="AKJ73934.1"/>
    <property type="molecule type" value="Genomic_DNA"/>
</dbReference>
<protein>
    <submittedName>
        <fullName evidence="1">Uncharacterized protein</fullName>
    </submittedName>
</protein>
<dbReference type="OrthoDB" id="24910at10239"/>
<sequence length="82" mass="9222">MAKLTRKEQAWVDEVNAVLARCPSPEKIGFYTIGDPVVGLYDLRHDAEISETEDDLIRVAQRNGWLFDERLEFPSAVNGVCG</sequence>
<gene>
    <name evidence="1" type="ORF">SP37_67</name>
</gene>
<dbReference type="GeneID" id="26684481"/>
<keyword evidence="2" id="KW-1185">Reference proteome</keyword>
<evidence type="ECO:0000313" key="1">
    <source>
        <dbReference type="EMBL" id="AKJ73934.1"/>
    </source>
</evidence>
<evidence type="ECO:0000313" key="2">
    <source>
        <dbReference type="Proteomes" id="UP000202449"/>
    </source>
</evidence>
<dbReference type="KEGG" id="vg:26684481"/>
<reference evidence="1 2" key="1">
    <citation type="journal article" date="2016" name="Virus Genes">
        <title>Genomic characterization of Salmonella bacteriophages isolated from India.</title>
        <authorList>
            <person name="Karpe Y.A."/>
            <person name="Kanade G.D."/>
            <person name="Pingale K.D."/>
            <person name="Arankalle V.A."/>
            <person name="Banerjee K."/>
        </authorList>
    </citation>
    <scope>NUCLEOTIDE SEQUENCE [LARGE SCALE GENOMIC DNA]</scope>
</reference>
<accession>A0A0N7CG33</accession>
<proteinExistence type="predicted"/>
<name>A0A0N7CG33_9CAUD</name>
<dbReference type="RefSeq" id="YP_009221433.1">
    <property type="nucleotide sequence ID" value="NC_029045.1"/>
</dbReference>
<organism evidence="1 2">
    <name type="scientific">Salmonella phage 37</name>
    <dbReference type="NCBI Taxonomy" id="1654890"/>
    <lineage>
        <taxon>Viruses</taxon>
        <taxon>Duplodnaviria</taxon>
        <taxon>Heunggongvirae</taxon>
        <taxon>Uroviricota</taxon>
        <taxon>Caudoviricetes</taxon>
        <taxon>Casjensviridae</taxon>
        <taxon>Chivirus</taxon>
        <taxon>Chivirus cv37</taxon>
    </lineage>
</organism>
<dbReference type="Proteomes" id="UP000202449">
    <property type="component" value="Segment"/>
</dbReference>